<evidence type="ECO:0000313" key="2">
    <source>
        <dbReference type="Proteomes" id="UP001054945"/>
    </source>
</evidence>
<name>A0AAV4P194_CAEEX</name>
<evidence type="ECO:0000313" key="1">
    <source>
        <dbReference type="EMBL" id="GIX90315.1"/>
    </source>
</evidence>
<dbReference type="Proteomes" id="UP001054945">
    <property type="component" value="Unassembled WGS sequence"/>
</dbReference>
<protein>
    <submittedName>
        <fullName evidence="1">Uncharacterized protein</fullName>
    </submittedName>
</protein>
<comment type="caution">
    <text evidence="1">The sequence shown here is derived from an EMBL/GenBank/DDBJ whole genome shotgun (WGS) entry which is preliminary data.</text>
</comment>
<accession>A0AAV4P194</accession>
<gene>
    <name evidence="1" type="ORF">CEXT_750831</name>
</gene>
<proteinExistence type="predicted"/>
<organism evidence="1 2">
    <name type="scientific">Caerostris extrusa</name>
    <name type="common">Bark spider</name>
    <name type="synonym">Caerostris bankana</name>
    <dbReference type="NCBI Taxonomy" id="172846"/>
    <lineage>
        <taxon>Eukaryota</taxon>
        <taxon>Metazoa</taxon>
        <taxon>Ecdysozoa</taxon>
        <taxon>Arthropoda</taxon>
        <taxon>Chelicerata</taxon>
        <taxon>Arachnida</taxon>
        <taxon>Araneae</taxon>
        <taxon>Araneomorphae</taxon>
        <taxon>Entelegynae</taxon>
        <taxon>Araneoidea</taxon>
        <taxon>Araneidae</taxon>
        <taxon>Caerostris</taxon>
    </lineage>
</organism>
<dbReference type="AlphaFoldDB" id="A0AAV4P194"/>
<dbReference type="EMBL" id="BPLR01021492">
    <property type="protein sequence ID" value="GIX90315.1"/>
    <property type="molecule type" value="Genomic_DNA"/>
</dbReference>
<keyword evidence="2" id="KW-1185">Reference proteome</keyword>
<reference evidence="1 2" key="1">
    <citation type="submission" date="2021-06" db="EMBL/GenBank/DDBJ databases">
        <title>Caerostris extrusa draft genome.</title>
        <authorList>
            <person name="Kono N."/>
            <person name="Arakawa K."/>
        </authorList>
    </citation>
    <scope>NUCLEOTIDE SEQUENCE [LARGE SCALE GENOMIC DNA]</scope>
</reference>
<sequence>MPGLKLITDYAFRAVALAAKTESVVDTWAGGELLKLHGGHALNIFQRFISVSSNANRDFFCPTTEDLLRLRCRELSSFQLDNTEIRNRRPRRRGFNLNP</sequence>